<evidence type="ECO:0000256" key="10">
    <source>
        <dbReference type="HAMAP-Rule" id="MF_00920"/>
    </source>
</evidence>
<dbReference type="InterPro" id="IPR042101">
    <property type="entry name" value="SRP54_N_sf"/>
</dbReference>
<evidence type="ECO:0000256" key="7">
    <source>
        <dbReference type="ARBA" id="ARBA00023136"/>
    </source>
</evidence>
<accession>A0ABS8VYM0</accession>
<evidence type="ECO:0000256" key="3">
    <source>
        <dbReference type="ARBA" id="ARBA00022490"/>
    </source>
</evidence>
<comment type="caution">
    <text evidence="14">The sequence shown here is derived from an EMBL/GenBank/DDBJ whole genome shotgun (WGS) entry which is preliminary data.</text>
</comment>
<keyword evidence="5 10" id="KW-0378">Hydrolase</keyword>
<dbReference type="CDD" id="cd17874">
    <property type="entry name" value="FtsY"/>
    <property type="match status" value="1"/>
</dbReference>
<reference evidence="14 15" key="1">
    <citation type="submission" date="2021-12" db="EMBL/GenBank/DDBJ databases">
        <title>Genome sequence of Acetobacter sicerae DmPark20a_162.</title>
        <authorList>
            <person name="Chaston J.M."/>
        </authorList>
    </citation>
    <scope>NUCLEOTIDE SEQUENCE [LARGE SCALE GENOMIC DNA]</scope>
    <source>
        <strain evidence="14 15">DmPark20a_162</strain>
    </source>
</reference>
<keyword evidence="3 10" id="KW-0963">Cytoplasm</keyword>
<evidence type="ECO:0000259" key="12">
    <source>
        <dbReference type="SMART" id="SM00962"/>
    </source>
</evidence>
<feature type="binding site" evidence="10">
    <location>
        <begin position="252"/>
        <end position="255"/>
    </location>
    <ligand>
        <name>GTP</name>
        <dbReference type="ChEBI" id="CHEBI:37565"/>
    </ligand>
</feature>
<dbReference type="PANTHER" id="PTHR43134:SF1">
    <property type="entry name" value="SIGNAL RECOGNITION PARTICLE RECEPTOR SUBUNIT ALPHA"/>
    <property type="match status" value="1"/>
</dbReference>
<evidence type="ECO:0000256" key="5">
    <source>
        <dbReference type="ARBA" id="ARBA00022801"/>
    </source>
</evidence>
<keyword evidence="8 10" id="KW-0675">Receptor</keyword>
<evidence type="ECO:0000313" key="15">
    <source>
        <dbReference type="Proteomes" id="UP001521074"/>
    </source>
</evidence>
<evidence type="ECO:0000256" key="1">
    <source>
        <dbReference type="ARBA" id="ARBA00004515"/>
    </source>
</evidence>
<evidence type="ECO:0000259" key="13">
    <source>
        <dbReference type="SMART" id="SM00963"/>
    </source>
</evidence>
<dbReference type="Gene3D" id="1.20.120.140">
    <property type="entry name" value="Signal recognition particle SRP54, nucleotide-binding domain"/>
    <property type="match status" value="1"/>
</dbReference>
<dbReference type="PANTHER" id="PTHR43134">
    <property type="entry name" value="SIGNAL RECOGNITION PARTICLE RECEPTOR SUBUNIT ALPHA"/>
    <property type="match status" value="1"/>
</dbReference>
<dbReference type="InterPro" id="IPR000897">
    <property type="entry name" value="SRP54_GTPase_dom"/>
</dbReference>
<feature type="domain" description="Signal recognition particle SRP54 helical bundle" evidence="13">
    <location>
        <begin position="9"/>
        <end position="84"/>
    </location>
</feature>
<gene>
    <name evidence="10 14" type="primary">ftsY</name>
    <name evidence="14" type="ORF">LWC05_09855</name>
</gene>
<dbReference type="HAMAP" id="MF_00920">
    <property type="entry name" value="FtsY"/>
    <property type="match status" value="1"/>
</dbReference>
<dbReference type="InterPro" id="IPR027417">
    <property type="entry name" value="P-loop_NTPase"/>
</dbReference>
<comment type="subcellular location">
    <subcellularLocation>
        <location evidence="1">Cell inner membrane</location>
        <topology evidence="1">Peripheral membrane protein</topology>
        <orientation evidence="1">Cytoplasmic side</orientation>
    </subcellularLocation>
    <subcellularLocation>
        <location evidence="10">Cell membrane</location>
        <topology evidence="10">Peripheral membrane protein</topology>
        <orientation evidence="10">Cytoplasmic side</orientation>
    </subcellularLocation>
    <subcellularLocation>
        <location evidence="10">Cytoplasm</location>
    </subcellularLocation>
</comment>
<dbReference type="RefSeq" id="WP_232877874.1">
    <property type="nucleotide sequence ID" value="NZ_JAJSOJ010000029.1"/>
</dbReference>
<keyword evidence="6 10" id="KW-0342">GTP-binding</keyword>
<dbReference type="InterPro" id="IPR036225">
    <property type="entry name" value="SRP/SRP_N"/>
</dbReference>
<dbReference type="NCBIfam" id="TIGR00064">
    <property type="entry name" value="ftsY"/>
    <property type="match status" value="1"/>
</dbReference>
<name>A0ABS8VYM0_9PROT</name>
<evidence type="ECO:0000256" key="9">
    <source>
        <dbReference type="ARBA" id="ARBA00048027"/>
    </source>
</evidence>
<protein>
    <recommendedName>
        <fullName evidence="10">Signal recognition particle receptor FtsY</fullName>
        <shortName evidence="10">SRP receptor</shortName>
        <ecNumber evidence="10">3.6.5.4</ecNumber>
    </recommendedName>
</protein>
<dbReference type="SUPFAM" id="SSF47364">
    <property type="entry name" value="Domain of the SRP/SRP receptor G-proteins"/>
    <property type="match status" value="1"/>
</dbReference>
<dbReference type="SMART" id="SM00382">
    <property type="entry name" value="AAA"/>
    <property type="match status" value="1"/>
</dbReference>
<dbReference type="Gene3D" id="3.40.50.300">
    <property type="entry name" value="P-loop containing nucleotide triphosphate hydrolases"/>
    <property type="match status" value="1"/>
</dbReference>
<feature type="binding site" evidence="10">
    <location>
        <begin position="106"/>
        <end position="113"/>
    </location>
    <ligand>
        <name>GTP</name>
        <dbReference type="ChEBI" id="CHEBI:37565"/>
    </ligand>
</feature>
<keyword evidence="7 10" id="KW-0472">Membrane</keyword>
<dbReference type="EMBL" id="JAJSOJ010000029">
    <property type="protein sequence ID" value="MCE0744184.1"/>
    <property type="molecule type" value="Genomic_DNA"/>
</dbReference>
<feature type="domain" description="SRP54-type proteins GTP-binding" evidence="12">
    <location>
        <begin position="99"/>
        <end position="300"/>
    </location>
</feature>
<organism evidence="14 15">
    <name type="scientific">Acetobacter sicerae</name>
    <dbReference type="NCBI Taxonomy" id="85325"/>
    <lineage>
        <taxon>Bacteria</taxon>
        <taxon>Pseudomonadati</taxon>
        <taxon>Pseudomonadota</taxon>
        <taxon>Alphaproteobacteria</taxon>
        <taxon>Acetobacterales</taxon>
        <taxon>Acetobacteraceae</taxon>
        <taxon>Acetobacter</taxon>
    </lineage>
</organism>
<evidence type="ECO:0000256" key="6">
    <source>
        <dbReference type="ARBA" id="ARBA00023134"/>
    </source>
</evidence>
<feature type="binding site" evidence="10">
    <location>
        <begin position="188"/>
        <end position="192"/>
    </location>
    <ligand>
        <name>GTP</name>
        <dbReference type="ChEBI" id="CHEBI:37565"/>
    </ligand>
</feature>
<evidence type="ECO:0000313" key="14">
    <source>
        <dbReference type="EMBL" id="MCE0744184.1"/>
    </source>
</evidence>
<feature type="domain" description="AAA+ ATPase" evidence="11">
    <location>
        <begin position="98"/>
        <end position="249"/>
    </location>
</feature>
<dbReference type="SUPFAM" id="SSF52540">
    <property type="entry name" value="P-loop containing nucleoside triphosphate hydrolases"/>
    <property type="match status" value="1"/>
</dbReference>
<evidence type="ECO:0000256" key="2">
    <source>
        <dbReference type="ARBA" id="ARBA00022475"/>
    </source>
</evidence>
<evidence type="ECO:0000256" key="4">
    <source>
        <dbReference type="ARBA" id="ARBA00022741"/>
    </source>
</evidence>
<sequence>MALGFFSRLKQGLSRSTQKLSSVFTKRKLDEAALEDLEEHLIAADLGPEVAERVIESFRSTRFGAEVTDDEIRQTLADEIARVLTPVAIPFEPDPKLKPHVVLMVGVNGTGKTTTIGKMGRYFSEQGKKVIMVAGDTFRAAAVEQLQVWGERTGVPVIAGKPEADAAGLAFEALKRGKEEGADLLLIDTAGRLHNKGALMEELAKIIRVMKKFDETAPHSVILVLDATTGQNAIEQVRVFRELVNVTGLIVTKLDGSARGGIVVALADQFKLPIHAVGVGEKAEDLRPFSAQEFARGLVGKTEISTTIETEEDTGEQPASE</sequence>
<keyword evidence="4 10" id="KW-0547">Nucleotide-binding</keyword>
<comment type="catalytic activity">
    <reaction evidence="9 10">
        <text>GTP + H2O = GDP + phosphate + H(+)</text>
        <dbReference type="Rhea" id="RHEA:19669"/>
        <dbReference type="ChEBI" id="CHEBI:15377"/>
        <dbReference type="ChEBI" id="CHEBI:15378"/>
        <dbReference type="ChEBI" id="CHEBI:37565"/>
        <dbReference type="ChEBI" id="CHEBI:43474"/>
        <dbReference type="ChEBI" id="CHEBI:58189"/>
        <dbReference type="EC" id="3.6.5.4"/>
    </reaction>
</comment>
<dbReference type="SMART" id="SM00963">
    <property type="entry name" value="SRP54_N"/>
    <property type="match status" value="1"/>
</dbReference>
<dbReference type="Pfam" id="PF00448">
    <property type="entry name" value="SRP54"/>
    <property type="match status" value="1"/>
</dbReference>
<comment type="function">
    <text evidence="10">Involved in targeting and insertion of nascent membrane proteins into the cytoplasmic membrane. Acts as a receptor for the complex formed by the signal recognition particle (SRP) and the ribosome-nascent chain (RNC). Interaction with SRP-RNC leads to the transfer of the RNC complex to the Sec translocase for insertion into the membrane, the hydrolysis of GTP by both Ffh and FtsY, and the dissociation of the SRP-FtsY complex into the individual components.</text>
</comment>
<keyword evidence="15" id="KW-1185">Reference proteome</keyword>
<keyword evidence="2 10" id="KW-1003">Cell membrane</keyword>
<evidence type="ECO:0000259" key="11">
    <source>
        <dbReference type="SMART" id="SM00382"/>
    </source>
</evidence>
<proteinExistence type="inferred from homology"/>
<dbReference type="InterPro" id="IPR013822">
    <property type="entry name" value="Signal_recog_particl_SRP54_hlx"/>
</dbReference>
<dbReference type="InterPro" id="IPR003593">
    <property type="entry name" value="AAA+_ATPase"/>
</dbReference>
<dbReference type="Proteomes" id="UP001521074">
    <property type="component" value="Unassembled WGS sequence"/>
</dbReference>
<comment type="subunit">
    <text evidence="10">Part of the signal recognition particle protein translocation system, which is composed of SRP and FtsY. SRP is a ribonucleoprotein composed of Ffh and a 4.5S RNA molecule.</text>
</comment>
<dbReference type="EC" id="3.6.5.4" evidence="10"/>
<dbReference type="InterPro" id="IPR004390">
    <property type="entry name" value="SR_rcpt_FtsY"/>
</dbReference>
<dbReference type="SMART" id="SM00962">
    <property type="entry name" value="SRP54"/>
    <property type="match status" value="1"/>
</dbReference>
<dbReference type="Pfam" id="PF02881">
    <property type="entry name" value="SRP54_N"/>
    <property type="match status" value="1"/>
</dbReference>
<comment type="similarity">
    <text evidence="10">Belongs to the GTP-binding SRP family. FtsY subfamily.</text>
</comment>
<evidence type="ECO:0000256" key="8">
    <source>
        <dbReference type="ARBA" id="ARBA00023170"/>
    </source>
</evidence>